<evidence type="ECO:0000256" key="1">
    <source>
        <dbReference type="SAM" id="MobiDB-lite"/>
    </source>
</evidence>
<dbReference type="AlphaFoldDB" id="A0A383DR41"/>
<reference evidence="2" key="1">
    <citation type="submission" date="2018-05" db="EMBL/GenBank/DDBJ databases">
        <authorList>
            <person name="Lanie J.A."/>
            <person name="Ng W.-L."/>
            <person name="Kazmierczak K.M."/>
            <person name="Andrzejewski T.M."/>
            <person name="Davidsen T.M."/>
            <person name="Wayne K.J."/>
            <person name="Tettelin H."/>
            <person name="Glass J.I."/>
            <person name="Rusch D."/>
            <person name="Podicherti R."/>
            <person name="Tsui H.-C.T."/>
            <person name="Winkler M.E."/>
        </authorList>
    </citation>
    <scope>NUCLEOTIDE SEQUENCE</scope>
</reference>
<feature type="region of interest" description="Disordered" evidence="1">
    <location>
        <begin position="31"/>
        <end position="66"/>
    </location>
</feature>
<accession>A0A383DR41</accession>
<gene>
    <name evidence="2" type="ORF">METZ01_LOCUS499836</name>
</gene>
<proteinExistence type="predicted"/>
<sequence length="66" mass="7047">HSQGGQPIAVSAWSLLGMKTAFIAALLRVTRHTPSGTPERAGRLDGLIRPRASPLRSSPMVANETR</sequence>
<dbReference type="EMBL" id="UINC01219496">
    <property type="protein sequence ID" value="SVE46982.1"/>
    <property type="molecule type" value="Genomic_DNA"/>
</dbReference>
<feature type="non-terminal residue" evidence="2">
    <location>
        <position position="1"/>
    </location>
</feature>
<protein>
    <submittedName>
        <fullName evidence="2">Uncharacterized protein</fullName>
    </submittedName>
</protein>
<evidence type="ECO:0000313" key="2">
    <source>
        <dbReference type="EMBL" id="SVE46982.1"/>
    </source>
</evidence>
<organism evidence="2">
    <name type="scientific">marine metagenome</name>
    <dbReference type="NCBI Taxonomy" id="408172"/>
    <lineage>
        <taxon>unclassified sequences</taxon>
        <taxon>metagenomes</taxon>
        <taxon>ecological metagenomes</taxon>
    </lineage>
</organism>
<name>A0A383DR41_9ZZZZ</name>